<organism evidence="4 5">
    <name type="scientific">Kordiimonas pumila</name>
    <dbReference type="NCBI Taxonomy" id="2161677"/>
    <lineage>
        <taxon>Bacteria</taxon>
        <taxon>Pseudomonadati</taxon>
        <taxon>Pseudomonadota</taxon>
        <taxon>Alphaproteobacteria</taxon>
        <taxon>Kordiimonadales</taxon>
        <taxon>Kordiimonadaceae</taxon>
        <taxon>Kordiimonas</taxon>
    </lineage>
</organism>
<dbReference type="InterPro" id="IPR008207">
    <property type="entry name" value="Sig_transdc_His_kin_Hpt_dom"/>
</dbReference>
<evidence type="ECO:0000256" key="2">
    <source>
        <dbReference type="PROSITE-ProRule" id="PRU00110"/>
    </source>
</evidence>
<dbReference type="InterPro" id="IPR036641">
    <property type="entry name" value="HPT_dom_sf"/>
</dbReference>
<feature type="modified residue" description="Phosphohistidine" evidence="2">
    <location>
        <position position="50"/>
    </location>
</feature>
<keyword evidence="2" id="KW-0597">Phosphoprotein</keyword>
<dbReference type="SUPFAM" id="SSF47226">
    <property type="entry name" value="Histidine-containing phosphotransfer domain, HPT domain"/>
    <property type="match status" value="1"/>
</dbReference>
<dbReference type="Proteomes" id="UP001595444">
    <property type="component" value="Unassembled WGS sequence"/>
</dbReference>
<dbReference type="Gene3D" id="3.40.50.2300">
    <property type="match status" value="1"/>
</dbReference>
<proteinExistence type="predicted"/>
<sequence length="250" mass="27797">METNLAEELRIEAIDTIEDRLANLQDAIRRFSEGSLSSKDALIAIRLEAHSLKSVAASFDMKALKALCHRFEDYFFNVNEISKDNITDIQFYADRMAECLDAFVQKKDIDISGMVRSLPNKAGFDVKDISVSEIEVMLVMEPGTATKIVTRELLECGYRMVNVGSTMDAFQLIPTMKPDAVIVSRVMPELSGVDLACALKAMPSTRHIPVALIATDNEKLKDLPKEVPVLRKGIRFADDVAEVFVKLGIL</sequence>
<dbReference type="EMBL" id="JBHRSL010000002">
    <property type="protein sequence ID" value="MFC3050730.1"/>
    <property type="molecule type" value="Genomic_DNA"/>
</dbReference>
<dbReference type="CDD" id="cd00088">
    <property type="entry name" value="HPT"/>
    <property type="match status" value="1"/>
</dbReference>
<protein>
    <submittedName>
        <fullName evidence="4">Hpt domain-containing protein</fullName>
    </submittedName>
</protein>
<name>A0ABV7D1X0_9PROT</name>
<evidence type="ECO:0000313" key="4">
    <source>
        <dbReference type="EMBL" id="MFC3050730.1"/>
    </source>
</evidence>
<keyword evidence="5" id="KW-1185">Reference proteome</keyword>
<evidence type="ECO:0000259" key="3">
    <source>
        <dbReference type="PROSITE" id="PS50894"/>
    </source>
</evidence>
<feature type="domain" description="HPt" evidence="3">
    <location>
        <begin position="2"/>
        <end position="103"/>
    </location>
</feature>
<evidence type="ECO:0000256" key="1">
    <source>
        <dbReference type="ARBA" id="ARBA00023012"/>
    </source>
</evidence>
<accession>A0ABV7D1X0</accession>
<reference evidence="5" key="1">
    <citation type="journal article" date="2019" name="Int. J. Syst. Evol. Microbiol.">
        <title>The Global Catalogue of Microorganisms (GCM) 10K type strain sequencing project: providing services to taxonomists for standard genome sequencing and annotation.</title>
        <authorList>
            <consortium name="The Broad Institute Genomics Platform"/>
            <consortium name="The Broad Institute Genome Sequencing Center for Infectious Disease"/>
            <person name="Wu L."/>
            <person name="Ma J."/>
        </authorList>
    </citation>
    <scope>NUCLEOTIDE SEQUENCE [LARGE SCALE GENOMIC DNA]</scope>
    <source>
        <strain evidence="5">KCTC 62164</strain>
    </source>
</reference>
<comment type="caution">
    <text evidence="4">The sequence shown here is derived from an EMBL/GenBank/DDBJ whole genome shotgun (WGS) entry which is preliminary data.</text>
</comment>
<dbReference type="InterPro" id="IPR011006">
    <property type="entry name" value="CheY-like_superfamily"/>
</dbReference>
<evidence type="ECO:0000313" key="5">
    <source>
        <dbReference type="Proteomes" id="UP001595444"/>
    </source>
</evidence>
<dbReference type="Pfam" id="PF01627">
    <property type="entry name" value="Hpt"/>
    <property type="match status" value="1"/>
</dbReference>
<dbReference type="SUPFAM" id="SSF52172">
    <property type="entry name" value="CheY-like"/>
    <property type="match status" value="1"/>
</dbReference>
<keyword evidence="1" id="KW-0902">Two-component regulatory system</keyword>
<dbReference type="PROSITE" id="PS50894">
    <property type="entry name" value="HPT"/>
    <property type="match status" value="1"/>
</dbReference>
<gene>
    <name evidence="4" type="ORF">ACFOKA_02315</name>
</gene>
<dbReference type="Gene3D" id="1.20.120.160">
    <property type="entry name" value="HPT domain"/>
    <property type="match status" value="1"/>
</dbReference>